<evidence type="ECO:0000313" key="2">
    <source>
        <dbReference type="EMBL" id="AHJ32449.1"/>
    </source>
</evidence>
<name>A0A806LF35_LACPA</name>
<proteinExistence type="predicted"/>
<keyword evidence="1" id="KW-1133">Transmembrane helix</keyword>
<organism evidence="2 3">
    <name type="scientific">Lacticaseibacillus paracasei N1115</name>
    <dbReference type="NCBI Taxonomy" id="1446494"/>
    <lineage>
        <taxon>Bacteria</taxon>
        <taxon>Bacillati</taxon>
        <taxon>Bacillota</taxon>
        <taxon>Bacilli</taxon>
        <taxon>Lactobacillales</taxon>
        <taxon>Lactobacillaceae</taxon>
        <taxon>Lacticaseibacillus</taxon>
    </lineage>
</organism>
<evidence type="ECO:0000256" key="1">
    <source>
        <dbReference type="SAM" id="Phobius"/>
    </source>
</evidence>
<keyword evidence="1" id="KW-0812">Transmembrane</keyword>
<keyword evidence="1" id="KW-0472">Membrane</keyword>
<evidence type="ECO:0000313" key="3">
    <source>
        <dbReference type="Proteomes" id="UP000019441"/>
    </source>
</evidence>
<sequence length="56" mass="6195">MTMVLSSAKLQLIKFETERRHFPMRINGRFTLSNLNAGTALAISFLVAVRGDASGR</sequence>
<accession>A0A806LF35</accession>
<gene>
    <name evidence="2" type="ORF">AF91_04410</name>
</gene>
<dbReference type="EMBL" id="CP007122">
    <property type="protein sequence ID" value="AHJ32449.1"/>
    <property type="molecule type" value="Genomic_DNA"/>
</dbReference>
<dbReference type="AlphaFoldDB" id="A0A806LF35"/>
<feature type="transmembrane region" description="Helical" evidence="1">
    <location>
        <begin position="30"/>
        <end position="49"/>
    </location>
</feature>
<protein>
    <submittedName>
        <fullName evidence="2">Uncharacterized protein</fullName>
    </submittedName>
</protein>
<reference evidence="2 3" key="1">
    <citation type="journal article" date="2014" name="Genome Announc.">
        <title>Whole Genome Sequence of the Probiotic Strain Lactobacillus paracasei N1115, Isolated from Traditional Chinese Fermented Milk.</title>
        <authorList>
            <person name="Wang S."/>
            <person name="Zhu H."/>
            <person name="He F."/>
            <person name="Luo Y."/>
            <person name="Kang Z."/>
            <person name="Lu C."/>
            <person name="Feng L."/>
            <person name="Lu X."/>
            <person name="Xue Y."/>
            <person name="Wang H."/>
        </authorList>
    </citation>
    <scope>NUCLEOTIDE SEQUENCE [LARGE SCALE GENOMIC DNA]</scope>
    <source>
        <strain evidence="2 3">N1115</strain>
    </source>
</reference>
<dbReference type="KEGG" id="lpq:AF91_04410"/>
<dbReference type="Proteomes" id="UP000019441">
    <property type="component" value="Chromosome"/>
</dbReference>